<comment type="caution">
    <text evidence="4">The sequence shown here is derived from an EMBL/GenBank/DDBJ whole genome shotgun (WGS) entry which is preliminary data.</text>
</comment>
<keyword evidence="2" id="KW-0812">Transmembrane</keyword>
<accession>A0AAV9P5X0</accession>
<organism evidence="4 5">
    <name type="scientific">Saxophila tyrrhenica</name>
    <dbReference type="NCBI Taxonomy" id="1690608"/>
    <lineage>
        <taxon>Eukaryota</taxon>
        <taxon>Fungi</taxon>
        <taxon>Dikarya</taxon>
        <taxon>Ascomycota</taxon>
        <taxon>Pezizomycotina</taxon>
        <taxon>Dothideomycetes</taxon>
        <taxon>Dothideomycetidae</taxon>
        <taxon>Mycosphaerellales</taxon>
        <taxon>Extremaceae</taxon>
        <taxon>Saxophila</taxon>
    </lineage>
</organism>
<evidence type="ECO:0000256" key="1">
    <source>
        <dbReference type="SAM" id="MobiDB-lite"/>
    </source>
</evidence>
<proteinExistence type="predicted"/>
<dbReference type="Proteomes" id="UP001337655">
    <property type="component" value="Unassembled WGS sequence"/>
</dbReference>
<dbReference type="Pfam" id="PF23868">
    <property type="entry name" value="Mmc1_C"/>
    <property type="match status" value="1"/>
</dbReference>
<feature type="transmembrane region" description="Helical" evidence="2">
    <location>
        <begin position="593"/>
        <end position="610"/>
    </location>
</feature>
<name>A0AAV9P5X0_9PEZI</name>
<evidence type="ECO:0000256" key="2">
    <source>
        <dbReference type="SAM" id="Phobius"/>
    </source>
</evidence>
<reference evidence="4 5" key="1">
    <citation type="submission" date="2023-08" db="EMBL/GenBank/DDBJ databases">
        <title>Black Yeasts Isolated from many extreme environments.</title>
        <authorList>
            <person name="Coleine C."/>
            <person name="Stajich J.E."/>
            <person name="Selbmann L."/>
        </authorList>
    </citation>
    <scope>NUCLEOTIDE SEQUENCE [LARGE SCALE GENOMIC DNA]</scope>
    <source>
        <strain evidence="4 5">CCFEE 5935</strain>
    </source>
</reference>
<dbReference type="InterPro" id="IPR056196">
    <property type="entry name" value="Mmc1_C"/>
</dbReference>
<dbReference type="Pfam" id="PF23867">
    <property type="entry name" value="Mmc1_N"/>
    <property type="match status" value="1"/>
</dbReference>
<dbReference type="AlphaFoldDB" id="A0AAV9P5X0"/>
<dbReference type="RefSeq" id="XP_064656486.1">
    <property type="nucleotide sequence ID" value="XM_064805381.1"/>
</dbReference>
<dbReference type="EMBL" id="JAVRRT010000013">
    <property type="protein sequence ID" value="KAK5166604.1"/>
    <property type="molecule type" value="Genomic_DNA"/>
</dbReference>
<gene>
    <name evidence="4" type="ORF">LTR77_008147</name>
</gene>
<keyword evidence="5" id="KW-1185">Reference proteome</keyword>
<keyword evidence="2" id="KW-1133">Transmembrane helix</keyword>
<feature type="region of interest" description="Disordered" evidence="1">
    <location>
        <begin position="31"/>
        <end position="50"/>
    </location>
</feature>
<dbReference type="GeneID" id="89929481"/>
<protein>
    <recommendedName>
        <fullName evidence="3">Mmc1 C-terminal domain-containing protein</fullName>
    </recommendedName>
</protein>
<keyword evidence="2" id="KW-0472">Membrane</keyword>
<evidence type="ECO:0000259" key="3">
    <source>
        <dbReference type="Pfam" id="PF23868"/>
    </source>
</evidence>
<feature type="domain" description="Mmc1 C-terminal" evidence="3">
    <location>
        <begin position="404"/>
        <end position="632"/>
    </location>
</feature>
<evidence type="ECO:0000313" key="4">
    <source>
        <dbReference type="EMBL" id="KAK5166604.1"/>
    </source>
</evidence>
<dbReference type="PANTHER" id="PTHR38644">
    <property type="entry name" value="EXPRESSED PROTEIN"/>
    <property type="match status" value="1"/>
</dbReference>
<evidence type="ECO:0000313" key="5">
    <source>
        <dbReference type="Proteomes" id="UP001337655"/>
    </source>
</evidence>
<dbReference type="PANTHER" id="PTHR38644:SF1">
    <property type="entry name" value="EXPRESSED PROTEIN"/>
    <property type="match status" value="1"/>
</dbReference>
<sequence length="683" mass="73863">MPPRLPLTTASLLNGLSERYVCASCARKATRSLTSPRTEPARQSKHTSTAPLIRLRDGKPRRQAYAKQDIQGLPRLARRHASNATLASATAINAPSSVPPAYRELHQKLIALQETAGSYVDLARLQLAARSLEGDDPVSGPSAARKLARVLLSDALSDEERWEQEILESIHDGRDLLLRYGDTDETVQSNPLVKTLNVPSPYLRRHKLEILVTGLSFSSGPSTSNERRALEDAVLVPSLTTPNSQGGRVGFVRYPVHKTILVAEGISSAVQYGSLPPGLADGGNITAALSVPLRSTSGADSAEEEASANSVDIDLAVHALELFRTSKANGAKFSKEWQTSRVGTLAEWMAGSAESTASGLRPAVRGLVASVLSDTSKSISQAEEAGNTTVIAGTVSDTKRQSLESAIASWSGSSHRDLQLNLDTAFATSPSWRRTTWWRLFWRIDDVTVSASDVLRRSWLTESEQALAFLSGRILETGLATPEQLRDAAPQLIKGSEPAEANKAENPAQRRESVAELLQIPSMLARVQQESGVNAQFSPPWPQSINLSRQYMIRTLVPELHRKAQALLLTSLSTIGGSAALGGWFYLATGGGGLYESGAIVALGLVWSLRRLQKKWSSERESFAVTIREDARGVLGEVESHLRKLVGEGGRATVRAEDAQSWQVARQALKECEGALSKIETKR</sequence>